<dbReference type="GO" id="GO:0000155">
    <property type="term" value="F:phosphorelay sensor kinase activity"/>
    <property type="evidence" value="ECO:0007669"/>
    <property type="project" value="InterPro"/>
</dbReference>
<dbReference type="GO" id="GO:0005886">
    <property type="term" value="C:plasma membrane"/>
    <property type="evidence" value="ECO:0007669"/>
    <property type="project" value="UniProtKB-ARBA"/>
</dbReference>
<gene>
    <name evidence="10" type="ORF">BegalDRAFT_0707</name>
</gene>
<accession>I3CDC6</accession>
<dbReference type="InterPro" id="IPR036097">
    <property type="entry name" value="HisK_dim/P_sf"/>
</dbReference>
<dbReference type="SMART" id="SM00387">
    <property type="entry name" value="HATPase_c"/>
    <property type="match status" value="1"/>
</dbReference>
<dbReference type="CDD" id="cd00082">
    <property type="entry name" value="HisKA"/>
    <property type="match status" value="1"/>
</dbReference>
<protein>
    <recommendedName>
        <fullName evidence="2">histidine kinase</fullName>
        <ecNumber evidence="2">2.7.13.3</ecNumber>
    </recommendedName>
</protein>
<keyword evidence="3 7" id="KW-0597">Phosphoprotein</keyword>
<evidence type="ECO:0000256" key="3">
    <source>
        <dbReference type="ARBA" id="ARBA00022553"/>
    </source>
</evidence>
<keyword evidence="4" id="KW-0808">Transferase</keyword>
<dbReference type="Gene3D" id="1.10.287.130">
    <property type="match status" value="1"/>
</dbReference>
<comment type="catalytic activity">
    <reaction evidence="1">
        <text>ATP + protein L-histidine = ADP + protein N-phospho-L-histidine.</text>
        <dbReference type="EC" id="2.7.13.3"/>
    </reaction>
</comment>
<dbReference type="InterPro" id="IPR003661">
    <property type="entry name" value="HisK_dim/P_dom"/>
</dbReference>
<evidence type="ECO:0000313" key="11">
    <source>
        <dbReference type="Proteomes" id="UP000005744"/>
    </source>
</evidence>
<dbReference type="PRINTS" id="PR00344">
    <property type="entry name" value="BCTRLSENSOR"/>
</dbReference>
<dbReference type="Gene3D" id="3.40.50.2300">
    <property type="match status" value="1"/>
</dbReference>
<dbReference type="InterPro" id="IPR001789">
    <property type="entry name" value="Sig_transdc_resp-reg_receiver"/>
</dbReference>
<dbReference type="SMART" id="SM00388">
    <property type="entry name" value="HisKA"/>
    <property type="match status" value="1"/>
</dbReference>
<reference evidence="10 11" key="1">
    <citation type="submission" date="2011-11" db="EMBL/GenBank/DDBJ databases">
        <title>Improved High-Quality Draft sequence of Beggiatoa alba B18lD.</title>
        <authorList>
            <consortium name="US DOE Joint Genome Institute"/>
            <person name="Lucas S."/>
            <person name="Han J."/>
            <person name="Lapidus A."/>
            <person name="Cheng J.-F."/>
            <person name="Goodwin L."/>
            <person name="Pitluck S."/>
            <person name="Peters L."/>
            <person name="Mikhailova N."/>
            <person name="Held B."/>
            <person name="Detter J.C."/>
            <person name="Han C."/>
            <person name="Tapia R."/>
            <person name="Land M."/>
            <person name="Hauser L."/>
            <person name="Kyrpides N."/>
            <person name="Ivanova N."/>
            <person name="Pagani I."/>
            <person name="Samuel K."/>
            <person name="Teske A."/>
            <person name="Mueller J."/>
            <person name="Woyke T."/>
        </authorList>
    </citation>
    <scope>NUCLEOTIDE SEQUENCE [LARGE SCALE GENOMIC DNA]</scope>
    <source>
        <strain evidence="10 11">B18LD</strain>
    </source>
</reference>
<dbReference type="STRING" id="395493.BegalDRAFT_0707"/>
<dbReference type="InterPro" id="IPR004358">
    <property type="entry name" value="Sig_transdc_His_kin-like_C"/>
</dbReference>
<dbReference type="OrthoDB" id="9813903at2"/>
<dbReference type="SUPFAM" id="SSF55874">
    <property type="entry name" value="ATPase domain of HSP90 chaperone/DNA topoisomerase II/histidine kinase"/>
    <property type="match status" value="1"/>
</dbReference>
<keyword evidence="6" id="KW-0902">Two-component regulatory system</keyword>
<dbReference type="PANTHER" id="PTHR43711">
    <property type="entry name" value="TWO-COMPONENT HISTIDINE KINASE"/>
    <property type="match status" value="1"/>
</dbReference>
<keyword evidence="11" id="KW-1185">Reference proteome</keyword>
<dbReference type="SUPFAM" id="SSF47384">
    <property type="entry name" value="Homodimeric domain of signal transducing histidine kinase"/>
    <property type="match status" value="1"/>
</dbReference>
<dbReference type="InterPro" id="IPR050736">
    <property type="entry name" value="Sensor_HK_Regulatory"/>
</dbReference>
<dbReference type="EMBL" id="JH600070">
    <property type="protein sequence ID" value="EIJ41619.1"/>
    <property type="molecule type" value="Genomic_DNA"/>
</dbReference>
<evidence type="ECO:0000256" key="7">
    <source>
        <dbReference type="PROSITE-ProRule" id="PRU00169"/>
    </source>
</evidence>
<dbReference type="AlphaFoldDB" id="I3CDC6"/>
<dbReference type="CDD" id="cd00075">
    <property type="entry name" value="HATPase"/>
    <property type="match status" value="1"/>
</dbReference>
<dbReference type="HOGENOM" id="CLU_000445_114_72_6"/>
<dbReference type="Proteomes" id="UP000005744">
    <property type="component" value="Unassembled WGS sequence"/>
</dbReference>
<evidence type="ECO:0000259" key="8">
    <source>
        <dbReference type="PROSITE" id="PS50109"/>
    </source>
</evidence>
<feature type="modified residue" description="4-aspartylphosphate" evidence="7">
    <location>
        <position position="86"/>
    </location>
</feature>
<proteinExistence type="predicted"/>
<sequence>MSSNSSSLKTDEAILFADDEQHEKQQTETWKLLVVDDDQYMHQITRLVLDKFTFQNKSLTILSAYSGIEAQAILSQHSDIAIILLDVVMETPDAGLIFVEYVRETCRNHFAQIILRTGQPGYAPEKEVISKYEINYYANKTELTAQKLFALITSCLRAYNNIMTLEGYRQNLELMVQARVGELREKNAQLIQLNQEKNEFLSITAHDIKNPLSNIKVYAEEIETDYDRLPKNDVVKFARLIRHSSLQMLNLVKDLIDVNRIESGAMPFAFRKMDLLPLVNALIMQYKRRAEEKNIQIKCITDKPNYLIYADEIRVHQILENLISNAVKYSLHHKQVTICLSSHSDKVRCTVADEGPGLSKEDQQKLFGKFTRLTPKPTGNEHSSGLGLFIVKKLTEAQQGQVWCQSTLNQGSQFIVEFNLDTQPITR</sequence>
<dbReference type="Pfam" id="PF00512">
    <property type="entry name" value="HisKA"/>
    <property type="match status" value="1"/>
</dbReference>
<evidence type="ECO:0000313" key="10">
    <source>
        <dbReference type="EMBL" id="EIJ41619.1"/>
    </source>
</evidence>
<dbReference type="SUPFAM" id="SSF52172">
    <property type="entry name" value="CheY-like"/>
    <property type="match status" value="1"/>
</dbReference>
<dbReference type="Pfam" id="PF02518">
    <property type="entry name" value="HATPase_c"/>
    <property type="match status" value="1"/>
</dbReference>
<evidence type="ECO:0000256" key="2">
    <source>
        <dbReference type="ARBA" id="ARBA00012438"/>
    </source>
</evidence>
<dbReference type="FunFam" id="3.30.565.10:FF:000006">
    <property type="entry name" value="Sensor histidine kinase WalK"/>
    <property type="match status" value="1"/>
</dbReference>
<evidence type="ECO:0000256" key="1">
    <source>
        <dbReference type="ARBA" id="ARBA00000085"/>
    </source>
</evidence>
<evidence type="ECO:0000256" key="4">
    <source>
        <dbReference type="ARBA" id="ARBA00022679"/>
    </source>
</evidence>
<dbReference type="PANTHER" id="PTHR43711:SF1">
    <property type="entry name" value="HISTIDINE KINASE 1"/>
    <property type="match status" value="1"/>
</dbReference>
<feature type="domain" description="Histidine kinase" evidence="8">
    <location>
        <begin position="203"/>
        <end position="422"/>
    </location>
</feature>
<dbReference type="InterPro" id="IPR011006">
    <property type="entry name" value="CheY-like_superfamily"/>
</dbReference>
<dbReference type="InterPro" id="IPR036890">
    <property type="entry name" value="HATPase_C_sf"/>
</dbReference>
<organism evidence="10 11">
    <name type="scientific">Beggiatoa alba B18LD</name>
    <dbReference type="NCBI Taxonomy" id="395493"/>
    <lineage>
        <taxon>Bacteria</taxon>
        <taxon>Pseudomonadati</taxon>
        <taxon>Pseudomonadota</taxon>
        <taxon>Gammaproteobacteria</taxon>
        <taxon>Thiotrichales</taxon>
        <taxon>Thiotrichaceae</taxon>
        <taxon>Beggiatoa</taxon>
    </lineage>
</organism>
<feature type="domain" description="Response regulatory" evidence="9">
    <location>
        <begin position="31"/>
        <end position="155"/>
    </location>
</feature>
<dbReference type="Gene3D" id="3.30.565.10">
    <property type="entry name" value="Histidine kinase-like ATPase, C-terminal domain"/>
    <property type="match status" value="1"/>
</dbReference>
<evidence type="ECO:0000256" key="5">
    <source>
        <dbReference type="ARBA" id="ARBA00022777"/>
    </source>
</evidence>
<evidence type="ECO:0000256" key="6">
    <source>
        <dbReference type="ARBA" id="ARBA00023012"/>
    </source>
</evidence>
<dbReference type="EC" id="2.7.13.3" evidence="2"/>
<dbReference type="InterPro" id="IPR003594">
    <property type="entry name" value="HATPase_dom"/>
</dbReference>
<dbReference type="RefSeq" id="WP_002683705.1">
    <property type="nucleotide sequence ID" value="NZ_JH600070.1"/>
</dbReference>
<dbReference type="InterPro" id="IPR005467">
    <property type="entry name" value="His_kinase_dom"/>
</dbReference>
<name>I3CDC6_9GAMM</name>
<evidence type="ECO:0000259" key="9">
    <source>
        <dbReference type="PROSITE" id="PS50110"/>
    </source>
</evidence>
<keyword evidence="5 10" id="KW-0418">Kinase</keyword>
<dbReference type="eggNOG" id="COG4191">
    <property type="taxonomic scope" value="Bacteria"/>
</dbReference>
<dbReference type="PROSITE" id="PS50109">
    <property type="entry name" value="HIS_KIN"/>
    <property type="match status" value="1"/>
</dbReference>
<dbReference type="PROSITE" id="PS50110">
    <property type="entry name" value="RESPONSE_REGULATORY"/>
    <property type="match status" value="1"/>
</dbReference>